<dbReference type="EMBL" id="BSTX01000005">
    <property type="protein sequence ID" value="GLZ81189.1"/>
    <property type="molecule type" value="Genomic_DNA"/>
</dbReference>
<name>A0A9W6SSJ9_9ACTN</name>
<evidence type="ECO:0000313" key="2">
    <source>
        <dbReference type="Proteomes" id="UP001165079"/>
    </source>
</evidence>
<proteinExistence type="predicted"/>
<sequence length="102" mass="10947">MAGPVYHIIGGEVGAKARQLLARHEHMIAQINDARGEVASLIEHGYTTPAAREKFSPFFTRFADGAAQTIDGLTGIAEYLKIVVDAFGELDANLGTAFDKKS</sequence>
<dbReference type="Proteomes" id="UP001165079">
    <property type="component" value="Unassembled WGS sequence"/>
</dbReference>
<reference evidence="1" key="1">
    <citation type="submission" date="2023-03" db="EMBL/GenBank/DDBJ databases">
        <title>Actinorhabdospora filicis NBRC 111898.</title>
        <authorList>
            <person name="Ichikawa N."/>
            <person name="Sato H."/>
            <person name="Tonouchi N."/>
        </authorList>
    </citation>
    <scope>NUCLEOTIDE SEQUENCE</scope>
    <source>
        <strain evidence="1">NBRC 111898</strain>
    </source>
</reference>
<dbReference type="AlphaFoldDB" id="A0A9W6SSJ9"/>
<organism evidence="1 2">
    <name type="scientific">Actinorhabdospora filicis</name>
    <dbReference type="NCBI Taxonomy" id="1785913"/>
    <lineage>
        <taxon>Bacteria</taxon>
        <taxon>Bacillati</taxon>
        <taxon>Actinomycetota</taxon>
        <taxon>Actinomycetes</taxon>
        <taxon>Micromonosporales</taxon>
        <taxon>Micromonosporaceae</taxon>
        <taxon>Actinorhabdospora</taxon>
    </lineage>
</organism>
<comment type="caution">
    <text evidence="1">The sequence shown here is derived from an EMBL/GenBank/DDBJ whole genome shotgun (WGS) entry which is preliminary data.</text>
</comment>
<evidence type="ECO:0000313" key="1">
    <source>
        <dbReference type="EMBL" id="GLZ81189.1"/>
    </source>
</evidence>
<dbReference type="RefSeq" id="WP_285666593.1">
    <property type="nucleotide sequence ID" value="NZ_BSTX01000005.1"/>
</dbReference>
<dbReference type="Gene3D" id="1.10.287.1060">
    <property type="entry name" value="ESAT-6-like"/>
    <property type="match status" value="1"/>
</dbReference>
<evidence type="ECO:0008006" key="3">
    <source>
        <dbReference type="Google" id="ProtNLM"/>
    </source>
</evidence>
<protein>
    <recommendedName>
        <fullName evidence="3">WXG100 family type VII secretion target</fullName>
    </recommendedName>
</protein>
<gene>
    <name evidence="1" type="ORF">Afil01_59960</name>
</gene>
<keyword evidence="2" id="KW-1185">Reference proteome</keyword>
<accession>A0A9W6SSJ9</accession>